<dbReference type="SUPFAM" id="SSF64182">
    <property type="entry name" value="DHH phosphoesterases"/>
    <property type="match status" value="1"/>
</dbReference>
<comment type="catalytic activity">
    <reaction evidence="7">
        <text>diphosphate + H2O = 2 phosphate + H(+)</text>
        <dbReference type="Rhea" id="RHEA:24576"/>
        <dbReference type="ChEBI" id="CHEBI:15377"/>
        <dbReference type="ChEBI" id="CHEBI:15378"/>
        <dbReference type="ChEBI" id="CHEBI:33019"/>
        <dbReference type="ChEBI" id="CHEBI:43474"/>
        <dbReference type="EC" id="3.6.1.1"/>
    </reaction>
</comment>
<comment type="caution">
    <text evidence="9">The sequence shown here is derived from an EMBL/GenBank/DDBJ whole genome shotgun (WGS) entry which is preliminary data.</text>
</comment>
<dbReference type="Pfam" id="PF02833">
    <property type="entry name" value="DHHA2"/>
    <property type="match status" value="1"/>
</dbReference>
<evidence type="ECO:0000313" key="10">
    <source>
        <dbReference type="Proteomes" id="UP000013526"/>
    </source>
</evidence>
<evidence type="ECO:0000256" key="7">
    <source>
        <dbReference type="ARBA" id="ARBA00047820"/>
    </source>
</evidence>
<dbReference type="PATRIC" id="fig|1268236.3.peg.1570"/>
<accession>R1HB12</accession>
<dbReference type="AlphaFoldDB" id="R1HB12"/>
<dbReference type="SMART" id="SM01131">
    <property type="entry name" value="DHHA2"/>
    <property type="match status" value="1"/>
</dbReference>
<dbReference type="PANTHER" id="PTHR12112:SF22">
    <property type="entry name" value="MANGANESE-DEPENDENT INORGANIC PYROPHOSPHATASE-RELATED"/>
    <property type="match status" value="1"/>
</dbReference>
<evidence type="ECO:0000256" key="5">
    <source>
        <dbReference type="ARBA" id="ARBA00023211"/>
    </source>
</evidence>
<dbReference type="GO" id="GO:0005737">
    <property type="term" value="C:cytoplasm"/>
    <property type="evidence" value="ECO:0007669"/>
    <property type="project" value="InterPro"/>
</dbReference>
<evidence type="ECO:0000256" key="2">
    <source>
        <dbReference type="ARBA" id="ARBA00012146"/>
    </source>
</evidence>
<evidence type="ECO:0000259" key="8">
    <source>
        <dbReference type="SMART" id="SM01131"/>
    </source>
</evidence>
<keyword evidence="5" id="KW-0464">Manganese</keyword>
<sequence>MHKVIQPEVFMIHVFGHRNPDSDSICSALVLADWLNGQGRPATPWRLGELRTETRFILECAGRESPALLTQPLDGLDVWLVDFSDFEQGPESLARANIVGLVDHHRLGSLRTEAPFDAWIRAVGCSATIVLSLLDELTRPQARLLLGAIMSDTLCLTSPTTTPLDEAACQRLAPLAELSLAEFGQQLLAAKTDLSGLSAAQLLRQDEKGYQVAGVNLVMSQIEVSSLAQITPMMAELEREMAQRVHTDDLDAYVLMVTDLGEGASRICACPHPKRSLPQLPKQAITLPGMVSRKKQGLPWLTAQLSQG</sequence>
<keyword evidence="10" id="KW-1185">Reference proteome</keyword>
<dbReference type="PANTHER" id="PTHR12112">
    <property type="entry name" value="BNIP - RELATED"/>
    <property type="match status" value="1"/>
</dbReference>
<keyword evidence="4" id="KW-0378">Hydrolase</keyword>
<evidence type="ECO:0000256" key="3">
    <source>
        <dbReference type="ARBA" id="ARBA00022723"/>
    </source>
</evidence>
<reference evidence="9 10" key="1">
    <citation type="journal article" date="2013" name="Genome Announc.">
        <title>Draft Genome Sequence of Aeromonas molluscorum Strain 848TT, Isolated from Bivalve Molluscs.</title>
        <authorList>
            <person name="Spataro N."/>
            <person name="Farfan M."/>
            <person name="Albarral V."/>
            <person name="Sanglas A."/>
            <person name="Loren J.G."/>
            <person name="Fuste M.C."/>
            <person name="Bosch E."/>
        </authorList>
    </citation>
    <scope>NUCLEOTIDE SEQUENCE [LARGE SCALE GENOMIC DNA]</scope>
    <source>
        <strain evidence="9 10">848</strain>
    </source>
</reference>
<evidence type="ECO:0000256" key="6">
    <source>
        <dbReference type="ARBA" id="ARBA00032535"/>
    </source>
</evidence>
<dbReference type="Gene3D" id="3.90.1640.10">
    <property type="entry name" value="inorganic pyrophosphatase (n-terminal core)"/>
    <property type="match status" value="1"/>
</dbReference>
<dbReference type="EC" id="3.6.1.1" evidence="2"/>
<dbReference type="EMBL" id="AQGQ01000037">
    <property type="protein sequence ID" value="EOD55609.1"/>
    <property type="molecule type" value="Genomic_DNA"/>
</dbReference>
<dbReference type="Pfam" id="PF01368">
    <property type="entry name" value="DHH"/>
    <property type="match status" value="1"/>
</dbReference>
<evidence type="ECO:0000256" key="4">
    <source>
        <dbReference type="ARBA" id="ARBA00022801"/>
    </source>
</evidence>
<protein>
    <recommendedName>
        <fullName evidence="2">inorganic diphosphatase</fullName>
        <ecNumber evidence="2">3.6.1.1</ecNumber>
    </recommendedName>
    <alternativeName>
        <fullName evidence="6">Pyrophosphate phospho-hydrolase</fullName>
    </alternativeName>
</protein>
<evidence type="ECO:0000256" key="1">
    <source>
        <dbReference type="ARBA" id="ARBA00001936"/>
    </source>
</evidence>
<dbReference type="GO" id="GO:0004427">
    <property type="term" value="F:inorganic diphosphate phosphatase activity"/>
    <property type="evidence" value="ECO:0007669"/>
    <property type="project" value="UniProtKB-EC"/>
</dbReference>
<organism evidence="9 10">
    <name type="scientific">Aeromonas molluscorum 848</name>
    <dbReference type="NCBI Taxonomy" id="1268236"/>
    <lineage>
        <taxon>Bacteria</taxon>
        <taxon>Pseudomonadati</taxon>
        <taxon>Pseudomonadota</taxon>
        <taxon>Gammaproteobacteria</taxon>
        <taxon>Aeromonadales</taxon>
        <taxon>Aeromonadaceae</taxon>
        <taxon>Aeromonas</taxon>
    </lineage>
</organism>
<dbReference type="InterPro" id="IPR038222">
    <property type="entry name" value="DHHA2_dom_sf"/>
</dbReference>
<dbReference type="GO" id="GO:0046872">
    <property type="term" value="F:metal ion binding"/>
    <property type="evidence" value="ECO:0007669"/>
    <property type="project" value="UniProtKB-KW"/>
</dbReference>
<dbReference type="NCBIfam" id="NF003877">
    <property type="entry name" value="PRK05427.1"/>
    <property type="match status" value="1"/>
</dbReference>
<proteinExistence type="predicted"/>
<name>R1HB12_9GAMM</name>
<dbReference type="InterPro" id="IPR038763">
    <property type="entry name" value="DHH_sf"/>
</dbReference>
<dbReference type="Gene3D" id="3.10.310.20">
    <property type="entry name" value="DHHA2 domain"/>
    <property type="match status" value="1"/>
</dbReference>
<evidence type="ECO:0000313" key="9">
    <source>
        <dbReference type="EMBL" id="EOD55609.1"/>
    </source>
</evidence>
<dbReference type="InterPro" id="IPR001667">
    <property type="entry name" value="DDH_dom"/>
</dbReference>
<dbReference type="InterPro" id="IPR004097">
    <property type="entry name" value="DHHA2"/>
</dbReference>
<gene>
    <name evidence="9" type="ORF">G113_07915</name>
</gene>
<dbReference type="Proteomes" id="UP000013526">
    <property type="component" value="Unassembled WGS sequence"/>
</dbReference>
<comment type="cofactor">
    <cofactor evidence="1">
        <name>Mn(2+)</name>
        <dbReference type="ChEBI" id="CHEBI:29035"/>
    </cofactor>
</comment>
<feature type="domain" description="DHHA2" evidence="8">
    <location>
        <begin position="184"/>
        <end position="305"/>
    </location>
</feature>
<keyword evidence="3" id="KW-0479">Metal-binding</keyword>